<name>Q01NM4_SOLUE</name>
<dbReference type="Gene3D" id="3.30.70.1230">
    <property type="entry name" value="Nucleotide cyclase"/>
    <property type="match status" value="1"/>
</dbReference>
<dbReference type="EMBL" id="CP000473">
    <property type="protein sequence ID" value="ABJ88746.1"/>
    <property type="molecule type" value="Genomic_DNA"/>
</dbReference>
<dbReference type="PANTHER" id="PTHR12558:SF13">
    <property type="entry name" value="CELL DIVISION CYCLE PROTEIN 27 HOMOLOG"/>
    <property type="match status" value="1"/>
</dbReference>
<organism evidence="3">
    <name type="scientific">Solibacter usitatus (strain Ellin6076)</name>
    <dbReference type="NCBI Taxonomy" id="234267"/>
    <lineage>
        <taxon>Bacteria</taxon>
        <taxon>Pseudomonadati</taxon>
        <taxon>Acidobacteriota</taxon>
        <taxon>Terriglobia</taxon>
        <taxon>Bryobacterales</taxon>
        <taxon>Solibacteraceae</taxon>
        <taxon>Candidatus Solibacter</taxon>
    </lineage>
</organism>
<dbReference type="InterPro" id="IPR019734">
    <property type="entry name" value="TPR_rpt"/>
</dbReference>
<dbReference type="PANTHER" id="PTHR12558">
    <property type="entry name" value="CELL DIVISION CYCLE 16,23,27"/>
    <property type="match status" value="1"/>
</dbReference>
<dbReference type="InterPro" id="IPR011990">
    <property type="entry name" value="TPR-like_helical_dom_sf"/>
</dbReference>
<dbReference type="OrthoDB" id="105971at2"/>
<sequence length="673" mass="73454">MAHVLFTDLVGYSLLPMDRQKEYLGELQRIVQGSPRFQAAEAAGEIISLPTGDGMALAFFGDPTAAAQCALEVAASLKSRPHLQLRMGIHSGPVYRVADVNANANVAGGGINMAQRVMDCGDAGHILVSKTMADVLLQFSQWAPYLADLGECTVKHGVTVRIFCLATAEVGNVERPRKLRAAEPTAKPRLLLAGALALAAVAVTAGALWLGRGGAGSRSGDRASIVVLPFVDNSPGKNQEYFSDGLTEELLNALARIPGLRVTGRTSSFQFKGKTEDYGEIGRKLSVANILEGSVGQQGNRTKVTARLIQASDGFQIWSATFDREVDNIFAVQEQIASAVAGALKVRLLAGKNTGPAARSTNAEAYKAYLMGRYFRRQRDKQNLEKAAAYFDDAIRLDPGYAPAWAELSFTRTSQETLRYVPAEEGNRKAEEAVQRALALDPNLAQAHVALGSIQMTRRWDWAGANASFQRARELEPGNAEAIRGAASLANNLGHLDEAVALGRRAIEIDPLDSVTYNNLGIVLYRAGRPEEAVAEFRRALEITPERERTHSMIGRVYLVQSRPQEALAEMLLEKRPAFRLFGLGLAYHALGRKQESDASLAELIQKFPTGYPYQIAELYAFRGENEKAFEWLERAYAEPDPGLREMKAEPLLNSLRRDPRYTALLKKIGLAM</sequence>
<feature type="domain" description="Guanylate cyclase" evidence="2">
    <location>
        <begin position="3"/>
        <end position="118"/>
    </location>
</feature>
<accession>Q01NM4</accession>
<keyword evidence="1" id="KW-0802">TPR repeat</keyword>
<dbReference type="NCBIfam" id="NF047558">
    <property type="entry name" value="TPR_END_plus"/>
    <property type="match status" value="1"/>
</dbReference>
<dbReference type="GO" id="GO:0009190">
    <property type="term" value="P:cyclic nucleotide biosynthetic process"/>
    <property type="evidence" value="ECO:0007669"/>
    <property type="project" value="InterPro"/>
</dbReference>
<dbReference type="InterPro" id="IPR001054">
    <property type="entry name" value="A/G_cyclase"/>
</dbReference>
<evidence type="ECO:0000256" key="1">
    <source>
        <dbReference type="PROSITE-ProRule" id="PRU00339"/>
    </source>
</evidence>
<feature type="repeat" description="TPR" evidence="1">
    <location>
        <begin position="514"/>
        <end position="547"/>
    </location>
</feature>
<dbReference type="Pfam" id="PF13174">
    <property type="entry name" value="TPR_6"/>
    <property type="match status" value="1"/>
</dbReference>
<dbReference type="GO" id="GO:0035556">
    <property type="term" value="P:intracellular signal transduction"/>
    <property type="evidence" value="ECO:0007669"/>
    <property type="project" value="InterPro"/>
</dbReference>
<dbReference type="HOGENOM" id="CLU_019981_0_1_0"/>
<dbReference type="InterPro" id="IPR029787">
    <property type="entry name" value="Nucleotide_cyclase"/>
</dbReference>
<dbReference type="eggNOG" id="COG0457">
    <property type="taxonomic scope" value="Bacteria"/>
</dbReference>
<gene>
    <name evidence="3" type="ordered locus">Acid_7851</name>
</gene>
<dbReference type="KEGG" id="sus:Acid_7851"/>
<dbReference type="CDD" id="cd07302">
    <property type="entry name" value="CHD"/>
    <property type="match status" value="1"/>
</dbReference>
<dbReference type="InParanoid" id="Q01NM4"/>
<dbReference type="PROSITE" id="PS50125">
    <property type="entry name" value="GUANYLATE_CYCLASE_2"/>
    <property type="match status" value="1"/>
</dbReference>
<evidence type="ECO:0000313" key="3">
    <source>
        <dbReference type="EMBL" id="ABJ88746.1"/>
    </source>
</evidence>
<feature type="repeat" description="TPR" evidence="1">
    <location>
        <begin position="480"/>
        <end position="513"/>
    </location>
</feature>
<dbReference type="SUPFAM" id="SSF48452">
    <property type="entry name" value="TPR-like"/>
    <property type="match status" value="1"/>
</dbReference>
<dbReference type="Gene3D" id="3.40.50.10070">
    <property type="entry name" value="TolB, N-terminal domain"/>
    <property type="match status" value="1"/>
</dbReference>
<protein>
    <submittedName>
        <fullName evidence="3">Tetratricopeptide TPR_2 repeat protein</fullName>
    </submittedName>
</protein>
<dbReference type="Gene3D" id="1.25.40.10">
    <property type="entry name" value="Tetratricopeptide repeat domain"/>
    <property type="match status" value="2"/>
</dbReference>
<dbReference type="SUPFAM" id="SSF55073">
    <property type="entry name" value="Nucleotide cyclase"/>
    <property type="match status" value="1"/>
</dbReference>
<dbReference type="Pfam" id="PF00211">
    <property type="entry name" value="Guanylate_cyc"/>
    <property type="match status" value="1"/>
</dbReference>
<dbReference type="eggNOG" id="COG5616">
    <property type="taxonomic scope" value="Bacteria"/>
</dbReference>
<dbReference type="Pfam" id="PF13424">
    <property type="entry name" value="TPR_12"/>
    <property type="match status" value="1"/>
</dbReference>
<proteinExistence type="predicted"/>
<reference evidence="3" key="1">
    <citation type="submission" date="2006-10" db="EMBL/GenBank/DDBJ databases">
        <title>Complete sequence of Solibacter usitatus Ellin6076.</title>
        <authorList>
            <consortium name="US DOE Joint Genome Institute"/>
            <person name="Copeland A."/>
            <person name="Lucas S."/>
            <person name="Lapidus A."/>
            <person name="Barry K."/>
            <person name="Detter J.C."/>
            <person name="Glavina del Rio T."/>
            <person name="Hammon N."/>
            <person name="Israni S."/>
            <person name="Dalin E."/>
            <person name="Tice H."/>
            <person name="Pitluck S."/>
            <person name="Thompson L.S."/>
            <person name="Brettin T."/>
            <person name="Bruce D."/>
            <person name="Han C."/>
            <person name="Tapia R."/>
            <person name="Gilna P."/>
            <person name="Schmutz J."/>
            <person name="Larimer F."/>
            <person name="Land M."/>
            <person name="Hauser L."/>
            <person name="Kyrpides N."/>
            <person name="Mikhailova N."/>
            <person name="Janssen P.H."/>
            <person name="Kuske C.R."/>
            <person name="Richardson P."/>
        </authorList>
    </citation>
    <scope>NUCLEOTIDE SEQUENCE</scope>
    <source>
        <strain evidence="3">Ellin6076</strain>
    </source>
</reference>
<dbReference type="PROSITE" id="PS50005">
    <property type="entry name" value="TPR"/>
    <property type="match status" value="2"/>
</dbReference>
<dbReference type="PROSITE" id="PS50293">
    <property type="entry name" value="TPR_REGION"/>
    <property type="match status" value="1"/>
</dbReference>
<dbReference type="eggNOG" id="COG2114">
    <property type="taxonomic scope" value="Bacteria"/>
</dbReference>
<dbReference type="GO" id="GO:0004016">
    <property type="term" value="F:adenylate cyclase activity"/>
    <property type="evidence" value="ECO:0007669"/>
    <property type="project" value="UniProtKB-ARBA"/>
</dbReference>
<evidence type="ECO:0000259" key="2">
    <source>
        <dbReference type="PROSITE" id="PS50125"/>
    </source>
</evidence>
<dbReference type="STRING" id="234267.Acid_7851"/>
<dbReference type="SMART" id="SM00028">
    <property type="entry name" value="TPR"/>
    <property type="match status" value="5"/>
</dbReference>
<dbReference type="AlphaFoldDB" id="Q01NM4"/>